<gene>
    <name evidence="2" type="ORF">FRX48_09582</name>
</gene>
<name>A0A5M8PCH8_9LECA</name>
<dbReference type="EMBL" id="VXIT01000024">
    <property type="protein sequence ID" value="KAA6406650.1"/>
    <property type="molecule type" value="Genomic_DNA"/>
</dbReference>
<sequence>MAPAEKKVTEKAKTTKQSLKTEVKQCLNKKEKEKETERSLKKELKQSLEKELKQHLEKREKEKEKEQVKPQVAQGFAWLVQQDPEPLPVIDWSSEGESPHPYGLPDTHCRRPAQSFSEYALEFAQSNAGFAIAPGLSRLLSMP</sequence>
<dbReference type="AlphaFoldDB" id="A0A5M8PCH8"/>
<evidence type="ECO:0000313" key="3">
    <source>
        <dbReference type="Proteomes" id="UP000324767"/>
    </source>
</evidence>
<organism evidence="2 3">
    <name type="scientific">Lasallia pustulata</name>
    <dbReference type="NCBI Taxonomy" id="136370"/>
    <lineage>
        <taxon>Eukaryota</taxon>
        <taxon>Fungi</taxon>
        <taxon>Dikarya</taxon>
        <taxon>Ascomycota</taxon>
        <taxon>Pezizomycotina</taxon>
        <taxon>Lecanoromycetes</taxon>
        <taxon>OSLEUM clade</taxon>
        <taxon>Umbilicariomycetidae</taxon>
        <taxon>Umbilicariales</taxon>
        <taxon>Umbilicariaceae</taxon>
        <taxon>Lasallia</taxon>
    </lineage>
</organism>
<evidence type="ECO:0000313" key="2">
    <source>
        <dbReference type="EMBL" id="KAA6406650.1"/>
    </source>
</evidence>
<evidence type="ECO:0000256" key="1">
    <source>
        <dbReference type="SAM" id="MobiDB-lite"/>
    </source>
</evidence>
<dbReference type="Proteomes" id="UP000324767">
    <property type="component" value="Unassembled WGS sequence"/>
</dbReference>
<accession>A0A5M8PCH8</accession>
<feature type="region of interest" description="Disordered" evidence="1">
    <location>
        <begin position="87"/>
        <end position="109"/>
    </location>
</feature>
<feature type="region of interest" description="Disordered" evidence="1">
    <location>
        <begin position="1"/>
        <end position="47"/>
    </location>
</feature>
<comment type="caution">
    <text evidence="2">The sequence shown here is derived from an EMBL/GenBank/DDBJ whole genome shotgun (WGS) entry which is preliminary data.</text>
</comment>
<reference evidence="2 3" key="1">
    <citation type="submission" date="2019-09" db="EMBL/GenBank/DDBJ databases">
        <title>The hologenome of the rock-dwelling lichen Lasallia pustulata.</title>
        <authorList>
            <person name="Greshake Tzovaras B."/>
            <person name="Segers F."/>
            <person name="Bicker A."/>
            <person name="Dal Grande F."/>
            <person name="Otte J."/>
            <person name="Hankeln T."/>
            <person name="Schmitt I."/>
            <person name="Ebersberger I."/>
        </authorList>
    </citation>
    <scope>NUCLEOTIDE SEQUENCE [LARGE SCALE GENOMIC DNA]</scope>
    <source>
        <strain evidence="2">A1-1</strain>
    </source>
</reference>
<protein>
    <submittedName>
        <fullName evidence="2">Uncharacterized protein</fullName>
    </submittedName>
</protein>
<proteinExistence type="predicted"/>